<dbReference type="Pfam" id="PF03929">
    <property type="entry name" value="PepSY_TM"/>
    <property type="match status" value="1"/>
</dbReference>
<reference evidence="2 3" key="1">
    <citation type="submission" date="2024-04" db="EMBL/GenBank/DDBJ databases">
        <title>Genome sequencing and assembly of rice foliar adapted Chryseobacterium endophyticum OsEnb-ALM-A6.</title>
        <authorList>
            <person name="Kumar S."/>
            <person name="Javed M."/>
            <person name="Chouhan V."/>
            <person name="Charishma K."/>
            <person name="Patel A."/>
            <person name="Kumar M."/>
            <person name="Sahu K.P."/>
            <person name="Kumar A."/>
        </authorList>
    </citation>
    <scope>NUCLEOTIDE SEQUENCE [LARGE SCALE GENOMIC DNA]</scope>
    <source>
        <strain evidence="2 3">OsEnb-ALM-A6</strain>
    </source>
</reference>
<protein>
    <submittedName>
        <fullName evidence="2">PepSY-associated TM helix domain-containing protein</fullName>
    </submittedName>
</protein>
<gene>
    <name evidence="2" type="ORF">AAFP95_03300</name>
</gene>
<evidence type="ECO:0000256" key="1">
    <source>
        <dbReference type="SAM" id="Phobius"/>
    </source>
</evidence>
<proteinExistence type="predicted"/>
<name>A0AAU6WRK1_9FLAO</name>
<organism evidence="2 3">
    <name type="scientific">Chryseobacterium endophyticum</name>
    <dbReference type="NCBI Taxonomy" id="1854762"/>
    <lineage>
        <taxon>Bacteria</taxon>
        <taxon>Pseudomonadati</taxon>
        <taxon>Bacteroidota</taxon>
        <taxon>Flavobacteriia</taxon>
        <taxon>Flavobacteriales</taxon>
        <taxon>Weeksellaceae</taxon>
        <taxon>Chryseobacterium group</taxon>
        <taxon>Chryseobacterium</taxon>
    </lineage>
</organism>
<keyword evidence="1" id="KW-0812">Transmembrane</keyword>
<evidence type="ECO:0000313" key="3">
    <source>
        <dbReference type="Proteomes" id="UP001463665"/>
    </source>
</evidence>
<evidence type="ECO:0000313" key="2">
    <source>
        <dbReference type="EMBL" id="XAO75041.1"/>
    </source>
</evidence>
<feature type="transmembrane region" description="Helical" evidence="1">
    <location>
        <begin position="21"/>
        <end position="45"/>
    </location>
</feature>
<sequence>MRKKHHHKKKPSFVQKWSAKLHLWLGLSVGLIVFIVSLSGTLYVFKDEIQHQLRKEVLYVDAETITQKPLSIETLKGKGGAGS</sequence>
<keyword evidence="3" id="KW-1185">Reference proteome</keyword>
<dbReference type="AlphaFoldDB" id="A0AAU6WRK1"/>
<accession>A0AAU6WRK1</accession>
<keyword evidence="1" id="KW-1133">Transmembrane helix</keyword>
<dbReference type="EMBL" id="CP154834">
    <property type="protein sequence ID" value="XAO75041.1"/>
    <property type="molecule type" value="Genomic_DNA"/>
</dbReference>
<keyword evidence="1" id="KW-0472">Membrane</keyword>
<dbReference type="Proteomes" id="UP001463665">
    <property type="component" value="Chromosome"/>
</dbReference>
<dbReference type="InterPro" id="IPR005625">
    <property type="entry name" value="PepSY-ass_TM"/>
</dbReference>
<dbReference type="RefSeq" id="WP_345766922.1">
    <property type="nucleotide sequence ID" value="NZ_CP154834.1"/>
</dbReference>